<keyword evidence="1" id="KW-0472">Membrane</keyword>
<dbReference type="Proteomes" id="UP000176187">
    <property type="component" value="Unassembled WGS sequence"/>
</dbReference>
<reference evidence="2 3" key="1">
    <citation type="journal article" date="2016" name="Nat. Commun.">
        <title>Thousands of microbial genomes shed light on interconnected biogeochemical processes in an aquifer system.</title>
        <authorList>
            <person name="Anantharaman K."/>
            <person name="Brown C.T."/>
            <person name="Hug L.A."/>
            <person name="Sharon I."/>
            <person name="Castelle C.J."/>
            <person name="Probst A.J."/>
            <person name="Thomas B.C."/>
            <person name="Singh A."/>
            <person name="Wilkins M.J."/>
            <person name="Karaoz U."/>
            <person name="Brodie E.L."/>
            <person name="Williams K.H."/>
            <person name="Hubbard S.S."/>
            <person name="Banfield J.F."/>
        </authorList>
    </citation>
    <scope>NUCLEOTIDE SEQUENCE [LARGE SCALE GENOMIC DNA]</scope>
</reference>
<feature type="transmembrane region" description="Helical" evidence="1">
    <location>
        <begin position="46"/>
        <end position="67"/>
    </location>
</feature>
<dbReference type="AlphaFoldDB" id="A0A1F6WW00"/>
<feature type="transmembrane region" description="Helical" evidence="1">
    <location>
        <begin position="12"/>
        <end position="34"/>
    </location>
</feature>
<gene>
    <name evidence="2" type="ORF">A3A05_02685</name>
</gene>
<comment type="caution">
    <text evidence="2">The sequence shown here is derived from an EMBL/GenBank/DDBJ whole genome shotgun (WGS) entry which is preliminary data.</text>
</comment>
<keyword evidence="1" id="KW-0812">Transmembrane</keyword>
<evidence type="ECO:0000313" key="3">
    <source>
        <dbReference type="Proteomes" id="UP000176187"/>
    </source>
</evidence>
<dbReference type="EMBL" id="MFUY01000017">
    <property type="protein sequence ID" value="OGI85994.1"/>
    <property type="molecule type" value="Genomic_DNA"/>
</dbReference>
<name>A0A1F6WW00_9BACT</name>
<keyword evidence="1" id="KW-1133">Transmembrane helix</keyword>
<evidence type="ECO:0000256" key="1">
    <source>
        <dbReference type="SAM" id="Phobius"/>
    </source>
</evidence>
<evidence type="ECO:0000313" key="2">
    <source>
        <dbReference type="EMBL" id="OGI85994.1"/>
    </source>
</evidence>
<accession>A0A1F6WW00</accession>
<protein>
    <submittedName>
        <fullName evidence="2">Uncharacterized protein</fullName>
    </submittedName>
</protein>
<sequence length="82" mass="9059">MDLLRIAWRVALMVTWVFAIYGVVIAGVIAGRLMELPSYMLNGGEHVPGIALGVLWLAAVAGVYFFGRKACRNFMELLTMNL</sequence>
<organism evidence="2 3">
    <name type="scientific">Candidatus Nomurabacteria bacterium RIFCSPLOWO2_01_FULL_41_12</name>
    <dbReference type="NCBI Taxonomy" id="1801774"/>
    <lineage>
        <taxon>Bacteria</taxon>
        <taxon>Candidatus Nomuraibacteriota</taxon>
    </lineage>
</organism>
<proteinExistence type="predicted"/>